<keyword evidence="3" id="KW-1185">Reference proteome</keyword>
<sequence length="156" mass="17375">MDRALIDAYESAPATLRVAVSGLTREELTARPGPGAWSIMEVVSHIADSDAISIDRMKRIVIEDNPPLLYADETAYVERLFPHDQDLEDALTLLEVGRRQWARVLRRLPDSAFARAGLHNRRGTVTLGTLVGDYVAHIDDHLKFIHGKRANLGKPV</sequence>
<accession>A0ABS5C419</accession>
<dbReference type="SUPFAM" id="SSF109854">
    <property type="entry name" value="DinB/YfiT-like putative metalloenzymes"/>
    <property type="match status" value="1"/>
</dbReference>
<dbReference type="InterPro" id="IPR024775">
    <property type="entry name" value="DinB-like"/>
</dbReference>
<proteinExistence type="predicted"/>
<name>A0ABS5C419_9BACT</name>
<organism evidence="2 3">
    <name type="scientific">Gemmata palustris</name>
    <dbReference type="NCBI Taxonomy" id="2822762"/>
    <lineage>
        <taxon>Bacteria</taxon>
        <taxon>Pseudomonadati</taxon>
        <taxon>Planctomycetota</taxon>
        <taxon>Planctomycetia</taxon>
        <taxon>Gemmatales</taxon>
        <taxon>Gemmataceae</taxon>
        <taxon>Gemmata</taxon>
    </lineage>
</organism>
<feature type="domain" description="DinB-like" evidence="1">
    <location>
        <begin position="9"/>
        <end position="145"/>
    </location>
</feature>
<dbReference type="RefSeq" id="WP_210663081.1">
    <property type="nucleotide sequence ID" value="NZ_JAGKQQ010000002.1"/>
</dbReference>
<reference evidence="2 3" key="1">
    <citation type="submission" date="2021-04" db="EMBL/GenBank/DDBJ databases">
        <authorList>
            <person name="Ivanova A."/>
        </authorList>
    </citation>
    <scope>NUCLEOTIDE SEQUENCE [LARGE SCALE GENOMIC DNA]</scope>
    <source>
        <strain evidence="2 3">G18</strain>
    </source>
</reference>
<evidence type="ECO:0000259" key="1">
    <source>
        <dbReference type="Pfam" id="PF12867"/>
    </source>
</evidence>
<gene>
    <name evidence="2" type="ORF">J8F10_36440</name>
</gene>
<dbReference type="Pfam" id="PF12867">
    <property type="entry name" value="DinB_2"/>
    <property type="match status" value="1"/>
</dbReference>
<evidence type="ECO:0000313" key="3">
    <source>
        <dbReference type="Proteomes" id="UP000676565"/>
    </source>
</evidence>
<dbReference type="InterPro" id="IPR034660">
    <property type="entry name" value="DinB/YfiT-like"/>
</dbReference>
<protein>
    <submittedName>
        <fullName evidence="2">DinB family protein</fullName>
    </submittedName>
</protein>
<dbReference type="Proteomes" id="UP000676565">
    <property type="component" value="Unassembled WGS sequence"/>
</dbReference>
<dbReference type="EMBL" id="JAGKQQ010000002">
    <property type="protein sequence ID" value="MBP3960743.1"/>
    <property type="molecule type" value="Genomic_DNA"/>
</dbReference>
<evidence type="ECO:0000313" key="2">
    <source>
        <dbReference type="EMBL" id="MBP3960743.1"/>
    </source>
</evidence>
<comment type="caution">
    <text evidence="2">The sequence shown here is derived from an EMBL/GenBank/DDBJ whole genome shotgun (WGS) entry which is preliminary data.</text>
</comment>
<dbReference type="Gene3D" id="1.20.120.450">
    <property type="entry name" value="dinb family like domain"/>
    <property type="match status" value="1"/>
</dbReference>